<feature type="domain" description="Replication gene A protein-like" evidence="7">
    <location>
        <begin position="225"/>
        <end position="483"/>
    </location>
</feature>
<dbReference type="AlphaFoldDB" id="A0A7M1NV96"/>
<evidence type="ECO:0000256" key="4">
    <source>
        <dbReference type="ARBA" id="ARBA00022722"/>
    </source>
</evidence>
<dbReference type="Proteomes" id="UP000595009">
    <property type="component" value="Chromosome"/>
</dbReference>
<comment type="similarity">
    <text evidence="2">Belongs to the phage GPA family.</text>
</comment>
<proteinExistence type="inferred from homology"/>
<evidence type="ECO:0000256" key="3">
    <source>
        <dbReference type="ARBA" id="ARBA00022705"/>
    </source>
</evidence>
<sequence>MMNWEQQRDNNIAKRDSAMEEARLARMESAAKTHRTLDLPQATAAQIELFAVAPNHFDYVEKLLSDLPRKRQREHFRNVWLRAYRSVKDDGSISFSLGNKQARIANTTLRDVLTNRLEAVFEQYRISVSWLLERKHYSANLAMQKPVDSQGLHFYLLGERQLKEIAYKLALHFNGLQSDFVEDCANQKAVGLLSAVDFSRLSSELHRLCADVCKNIGFPLKSQHRLEEGKRLSVQQQEGELLRVVCEKYWFRTLRSTQKRLIEHLAIGCGEVSAKVSPYISTGALSDYRNQQKANLEYLKQMIIENIDDPSEQVELMAMWQKSSGNPAIRFNEMMNRLRGVDEWATEKGYVSLFLTMTAPSSFHATHNNGTNNKKWKGADPRTTHAYLSKNWAQLRALFAKRGIGFFGMRGVEPHHDATPHWHLLVYVKAEDKEEVIRLFKSKALELDGDEFGAKKHRCRVDEIDPAKGSAVSYIAKYIAKNIYAGNQKDETSDEVEGLKLDENVQRVRAWANLWGIRQFQFYGNPPISVWRELRKLEKWQLDDVDDKTIADAQAVCDVSCFASYLELQGGAMAKREDQPLCVEYEESEPNQYGETRKKIVGVKNRFSLASIRTKLKNWVIKKGTAADVATDANAETTETNKERSDAWTCVSNCNRSEIEQKVKNALLPVGFMINRSQIDLLIKYKRLRLNDFQWICYENANVFIKEEKIPLFSVKKFSQKVTGFWERLGKM</sequence>
<evidence type="ECO:0000313" key="8">
    <source>
        <dbReference type="EMBL" id="QOR16611.1"/>
    </source>
</evidence>
<evidence type="ECO:0000256" key="5">
    <source>
        <dbReference type="ARBA" id="ARBA00022759"/>
    </source>
</evidence>
<evidence type="ECO:0000256" key="1">
    <source>
        <dbReference type="ARBA" id="ARBA00003293"/>
    </source>
</evidence>
<dbReference type="GO" id="GO:0004519">
    <property type="term" value="F:endonuclease activity"/>
    <property type="evidence" value="ECO:0007669"/>
    <property type="project" value="UniProtKB-KW"/>
</dbReference>
<dbReference type="GO" id="GO:0006260">
    <property type="term" value="P:DNA replication"/>
    <property type="evidence" value="ECO:0007669"/>
    <property type="project" value="UniProtKB-KW"/>
</dbReference>
<accession>A0A7M1NV96</accession>
<evidence type="ECO:0000313" key="9">
    <source>
        <dbReference type="Proteomes" id="UP000595009"/>
    </source>
</evidence>
<evidence type="ECO:0000256" key="6">
    <source>
        <dbReference type="ARBA" id="ARBA00022801"/>
    </source>
</evidence>
<comment type="function">
    <text evidence="1">Possible endonuclease which induces a single-strand cut and initiates DNA replication.</text>
</comment>
<keyword evidence="6" id="KW-0378">Hydrolase</keyword>
<protein>
    <submittedName>
        <fullName evidence="8">Replication endonuclease</fullName>
    </submittedName>
</protein>
<organism evidence="8 9">
    <name type="scientific">Haemophilus parainfluenzae</name>
    <dbReference type="NCBI Taxonomy" id="729"/>
    <lineage>
        <taxon>Bacteria</taxon>
        <taxon>Pseudomonadati</taxon>
        <taxon>Pseudomonadota</taxon>
        <taxon>Gammaproteobacteria</taxon>
        <taxon>Pasteurellales</taxon>
        <taxon>Pasteurellaceae</taxon>
        <taxon>Haemophilus</taxon>
    </lineage>
</organism>
<gene>
    <name evidence="8" type="ORF">INP94_06895</name>
</gene>
<evidence type="ECO:0000256" key="2">
    <source>
        <dbReference type="ARBA" id="ARBA00009260"/>
    </source>
</evidence>
<evidence type="ECO:0000259" key="7">
    <source>
        <dbReference type="Pfam" id="PF05840"/>
    </source>
</evidence>
<keyword evidence="5 8" id="KW-0255">Endonuclease</keyword>
<name>A0A7M1NV96_HAEPA</name>
<keyword evidence="4" id="KW-0540">Nuclease</keyword>
<dbReference type="RefSeq" id="WP_197543107.1">
    <property type="nucleotide sequence ID" value="NZ_CP063120.1"/>
</dbReference>
<dbReference type="GO" id="GO:0016787">
    <property type="term" value="F:hydrolase activity"/>
    <property type="evidence" value="ECO:0007669"/>
    <property type="project" value="UniProtKB-KW"/>
</dbReference>
<reference evidence="8 9" key="1">
    <citation type="submission" date="2020-10" db="EMBL/GenBank/DDBJ databases">
        <title>Genomic diversity and antimicrobial resistance of Haemophilus colonising the airways of young children with cystic fibrosis.</title>
        <authorList>
            <person name="Watts S.C."/>
            <person name="Judd L.M."/>
            <person name="Carzino R."/>
            <person name="Ranganathan S."/>
            <person name="Holt K.E."/>
        </authorList>
    </citation>
    <scope>NUCLEOTIDE SEQUENCE [LARGE SCALE GENOMIC DNA]</scope>
    <source>
        <strain evidence="8 9">M1C137_2</strain>
    </source>
</reference>
<keyword evidence="3" id="KW-0235">DNA replication</keyword>
<dbReference type="Pfam" id="PF05840">
    <property type="entry name" value="Phage_GPA"/>
    <property type="match status" value="1"/>
</dbReference>
<dbReference type="EMBL" id="CP063120">
    <property type="protein sequence ID" value="QOR16611.1"/>
    <property type="molecule type" value="Genomic_DNA"/>
</dbReference>
<dbReference type="InterPro" id="IPR008766">
    <property type="entry name" value="Replication_gene_A-like"/>
</dbReference>